<dbReference type="Pfam" id="PF20009">
    <property type="entry name" value="GEVED"/>
    <property type="match status" value="1"/>
</dbReference>
<dbReference type="Pfam" id="PF18998">
    <property type="entry name" value="Flg_new_2"/>
    <property type="match status" value="1"/>
</dbReference>
<dbReference type="Pfam" id="PF17963">
    <property type="entry name" value="Big_9"/>
    <property type="match status" value="1"/>
</dbReference>
<feature type="chain" id="PRO_5034970001" description="Bacterial repeat domain-containing protein" evidence="1">
    <location>
        <begin position="21"/>
        <end position="558"/>
    </location>
</feature>
<keyword evidence="5" id="KW-1185">Reference proteome</keyword>
<dbReference type="InterPro" id="IPR044060">
    <property type="entry name" value="Bacterial_rp_domain"/>
</dbReference>
<dbReference type="Proteomes" id="UP000323324">
    <property type="component" value="Unassembled WGS sequence"/>
</dbReference>
<organism evidence="4 5">
    <name type="scientific">Bizionia saleffrena</name>
    <dbReference type="NCBI Taxonomy" id="291189"/>
    <lineage>
        <taxon>Bacteria</taxon>
        <taxon>Pseudomonadati</taxon>
        <taxon>Bacteroidota</taxon>
        <taxon>Flavobacteriia</taxon>
        <taxon>Flavobacteriales</taxon>
        <taxon>Flavobacteriaceae</taxon>
        <taxon>Bizionia</taxon>
    </lineage>
</organism>
<dbReference type="InterPro" id="IPR045474">
    <property type="entry name" value="GEVED"/>
</dbReference>
<reference evidence="4 5" key="1">
    <citation type="submission" date="2019-08" db="EMBL/GenBank/DDBJ databases">
        <title>Genomes of Antarctic Bizionia species.</title>
        <authorList>
            <person name="Bowman J.P."/>
        </authorList>
    </citation>
    <scope>NUCLEOTIDE SEQUENCE [LARGE SCALE GENOMIC DNA]</scope>
    <source>
        <strain evidence="4 5">HFD</strain>
    </source>
</reference>
<proteinExistence type="predicted"/>
<comment type="caution">
    <text evidence="4">The sequence shown here is derived from an EMBL/GenBank/DDBJ whole genome shotgun (WGS) entry which is preliminary data.</text>
</comment>
<evidence type="ECO:0000256" key="1">
    <source>
        <dbReference type="SAM" id="SignalP"/>
    </source>
</evidence>
<evidence type="ECO:0000259" key="3">
    <source>
        <dbReference type="Pfam" id="PF20009"/>
    </source>
</evidence>
<name>A0A8H2QEQ1_9FLAO</name>
<evidence type="ECO:0000313" key="5">
    <source>
        <dbReference type="Proteomes" id="UP000323324"/>
    </source>
</evidence>
<sequence>MKKLTFLFLFLVTFMNEGFAQSPLCESTAINFCCEYVEFVTINGVTRAGNTDYTGPGYYDYTNEILTNLIAGNTYPVSIVVNTNSSYQEYIKIWFDFNGNGVLSDANELIFDQSSTVNGSYTFTGTFTVPTSAFNGDVYLRVMMVYDSTPVLCGNYSYGNTLDFKANISGGTTSETLTVTTVNTGGSGVVVSSPVGIDTALGLDSANYTLNSLITLTATPNGSDNFIGWSGDAIGLTNPLTVTMDESKSINANFGSANASPTISNISNITDCPETAIVGPLNFTIGDIESNSSDLIVSATSSNISLIPNANISLGGSDENRVITLTPNSNESGTSTITVKVTDEEGAMTSTTFNVTLADSIIPTLTAVDNITENVDASCEFSIPEYSGLTTATDNCGTATLSQSPTVGTVISGHNTVQTITLTADDGNGNTNTTTFDVTLADSIIPTLTAVDNITENVDASCEFSIPEYSGLTTATDNCGTATLSQSPTVGTVISGHNTVQTITLTADDGNGNTNTTTFDVTLADSIIPTLTAVDNITENVDASCEFSIPEYSGLTTA</sequence>
<keyword evidence="1" id="KW-0732">Signal</keyword>
<dbReference type="Gene3D" id="2.60.40.10">
    <property type="entry name" value="Immunoglobulins"/>
    <property type="match status" value="1"/>
</dbReference>
<dbReference type="EMBL" id="VSKM01000010">
    <property type="protein sequence ID" value="TYB72690.1"/>
    <property type="molecule type" value="Genomic_DNA"/>
</dbReference>
<dbReference type="AlphaFoldDB" id="A0A8H2QEQ1"/>
<protein>
    <recommendedName>
        <fullName evidence="6">Bacterial repeat domain-containing protein</fullName>
    </recommendedName>
</protein>
<gene>
    <name evidence="4" type="ORF">ES676_10995</name>
</gene>
<evidence type="ECO:0000259" key="2">
    <source>
        <dbReference type="Pfam" id="PF18998"/>
    </source>
</evidence>
<evidence type="ECO:0008006" key="6">
    <source>
        <dbReference type="Google" id="ProtNLM"/>
    </source>
</evidence>
<feature type="domain" description="Bacterial repeat" evidence="2">
    <location>
        <begin position="202"/>
        <end position="255"/>
    </location>
</feature>
<feature type="domain" description="GEVED" evidence="3">
    <location>
        <begin position="90"/>
        <end position="166"/>
    </location>
</feature>
<dbReference type="InterPro" id="IPR013783">
    <property type="entry name" value="Ig-like_fold"/>
</dbReference>
<feature type="signal peptide" evidence="1">
    <location>
        <begin position="1"/>
        <end position="20"/>
    </location>
</feature>
<accession>A0A8H2QEQ1</accession>
<dbReference type="RefSeq" id="WP_148370377.1">
    <property type="nucleotide sequence ID" value="NZ_VSKM01000010.1"/>
</dbReference>
<feature type="non-terminal residue" evidence="4">
    <location>
        <position position="558"/>
    </location>
</feature>
<evidence type="ECO:0000313" key="4">
    <source>
        <dbReference type="EMBL" id="TYB72690.1"/>
    </source>
</evidence>